<comment type="caution">
    <text evidence="1">The sequence shown here is derived from an EMBL/GenBank/DDBJ whole genome shotgun (WGS) entry which is preliminary data.</text>
</comment>
<name>A0A0V1B5C6_TRISP</name>
<proteinExistence type="predicted"/>
<keyword evidence="2" id="KW-1185">Reference proteome</keyword>
<protein>
    <submittedName>
        <fullName evidence="1">Uncharacterized protein</fullName>
    </submittedName>
</protein>
<dbReference type="InParanoid" id="A0A0V1B5C6"/>
<gene>
    <name evidence="1" type="ORF">T01_4165</name>
</gene>
<evidence type="ECO:0000313" key="1">
    <source>
        <dbReference type="EMBL" id="KRY32191.1"/>
    </source>
</evidence>
<dbReference type="AlphaFoldDB" id="A0A0V1B5C6"/>
<organism evidence="1 2">
    <name type="scientific">Trichinella spiralis</name>
    <name type="common">Trichina worm</name>
    <dbReference type="NCBI Taxonomy" id="6334"/>
    <lineage>
        <taxon>Eukaryota</taxon>
        <taxon>Metazoa</taxon>
        <taxon>Ecdysozoa</taxon>
        <taxon>Nematoda</taxon>
        <taxon>Enoplea</taxon>
        <taxon>Dorylaimia</taxon>
        <taxon>Trichinellida</taxon>
        <taxon>Trichinellidae</taxon>
        <taxon>Trichinella</taxon>
    </lineage>
</organism>
<sequence length="131" mass="14736">MFGSSTFRNASPCSRNSYYILRMAPNRDWQRFSNSVRLVITTVASARFFAFCIVDAAFSFTYSCGLLFNSILCSAFRKVFRNAFSERITRASSGGLNEVSERLHGKQRLISIKSAVVLCGRLLDAGEFGYR</sequence>
<evidence type="ECO:0000313" key="2">
    <source>
        <dbReference type="Proteomes" id="UP000054776"/>
    </source>
</evidence>
<dbReference type="Proteomes" id="UP000054776">
    <property type="component" value="Unassembled WGS sequence"/>
</dbReference>
<dbReference type="EMBL" id="JYDH01000103">
    <property type="protein sequence ID" value="KRY32191.1"/>
    <property type="molecule type" value="Genomic_DNA"/>
</dbReference>
<reference evidence="1 2" key="1">
    <citation type="submission" date="2015-01" db="EMBL/GenBank/DDBJ databases">
        <title>Evolution of Trichinella species and genotypes.</title>
        <authorList>
            <person name="Korhonen P.K."/>
            <person name="Edoardo P."/>
            <person name="Giuseppe L.R."/>
            <person name="Gasser R.B."/>
        </authorList>
    </citation>
    <scope>NUCLEOTIDE SEQUENCE [LARGE SCALE GENOMIC DNA]</scope>
    <source>
        <strain evidence="1">ISS3</strain>
    </source>
</reference>
<accession>A0A0V1B5C6</accession>